<dbReference type="eggNOG" id="COG2378">
    <property type="taxonomic scope" value="Bacteria"/>
</dbReference>
<dbReference type="Proteomes" id="UP000003571">
    <property type="component" value="Unassembled WGS sequence"/>
</dbReference>
<name>H7EKY1_9SPIR</name>
<dbReference type="PANTHER" id="PTHR45661">
    <property type="entry name" value="SURFACE ANTIGEN"/>
    <property type="match status" value="1"/>
</dbReference>
<dbReference type="Gene3D" id="3.80.10.10">
    <property type="entry name" value="Ribonuclease Inhibitor"/>
    <property type="match status" value="2"/>
</dbReference>
<sequence>MPDATSDFIITKQKDRIEKKDMQTLRRYKGHDSTVVIPDGVEKIDSYVFADDIEPDSTIEKIVVPSSVRRISPLAFHYCNALKEIQFPMEMSDFEVHFEQCPSLQELWIPEHAERIGNLRSLDSLKEIHVGKNIKRINFTSFGEETPEMFAKRKRKLTETLLKSDAYEIVDGFMMNKIHRSVLYRSDCTQASMRIPDGARTISGGVFYELVWPENYERIRKVVIPSSVKEIRNLAFHCCESLQEVRYEGNSAELKCGEMAFFACSVFHRDGREIICKDTPETETNNSRMTNFKIERLVIIHKQIKAGGYPNTNDLLDACKRRLDSSRLSLATISRDLAFMRDRLSAPIEYDFFRKGYYYTESDFKLDLEKLYS</sequence>
<dbReference type="InterPro" id="IPR032675">
    <property type="entry name" value="LRR_dom_sf"/>
</dbReference>
<evidence type="ECO:0000313" key="1">
    <source>
        <dbReference type="EMBL" id="EIC01706.1"/>
    </source>
</evidence>
<accession>H7EKY1</accession>
<dbReference type="eggNOG" id="COG5492">
    <property type="taxonomic scope" value="Bacteria"/>
</dbReference>
<dbReference type="InterPro" id="IPR053139">
    <property type="entry name" value="Surface_bspA-like"/>
</dbReference>
<dbReference type="RefSeq" id="WP_002704428.1">
    <property type="nucleotide sequence ID" value="NZ_AGRW01000047.1"/>
</dbReference>
<dbReference type="STRING" id="907348.TresaDRAFT_0995"/>
<evidence type="ECO:0000313" key="2">
    <source>
        <dbReference type="Proteomes" id="UP000003571"/>
    </source>
</evidence>
<reference evidence="1 2" key="1">
    <citation type="submission" date="2011-09" db="EMBL/GenBank/DDBJ databases">
        <title>The draft genome of Treponema saccharophilum DSM 2985.</title>
        <authorList>
            <consortium name="US DOE Joint Genome Institute (JGI-PGF)"/>
            <person name="Lucas S."/>
            <person name="Copeland A."/>
            <person name="Lapidus A."/>
            <person name="Glavina del Rio T."/>
            <person name="Dalin E."/>
            <person name="Tice H."/>
            <person name="Bruce D."/>
            <person name="Goodwin L."/>
            <person name="Pitluck S."/>
            <person name="Peters L."/>
            <person name="Kyrpides N."/>
            <person name="Mavromatis K."/>
            <person name="Ivanova N."/>
            <person name="Markowitz V."/>
            <person name="Cheng J.-F."/>
            <person name="Hugenholtz P."/>
            <person name="Woyke T."/>
            <person name="Wu D."/>
            <person name="Gronow S."/>
            <person name="Wellnitz S."/>
            <person name="Brambilla E."/>
            <person name="Klenk H.-P."/>
            <person name="Eisen J.A."/>
        </authorList>
    </citation>
    <scope>NUCLEOTIDE SEQUENCE [LARGE SCALE GENOMIC DNA]</scope>
    <source>
        <strain evidence="1 2">DSM 2985</strain>
    </source>
</reference>
<dbReference type="OrthoDB" id="369264at2"/>
<dbReference type="EMBL" id="AGRW01000047">
    <property type="protein sequence ID" value="EIC01706.1"/>
    <property type="molecule type" value="Genomic_DNA"/>
</dbReference>
<dbReference type="PATRIC" id="fig|907348.3.peg.1562"/>
<gene>
    <name evidence="1" type="ORF">TresaDRAFT_0995</name>
</gene>
<dbReference type="InterPro" id="IPR026906">
    <property type="entry name" value="LRR_5"/>
</dbReference>
<dbReference type="AlphaFoldDB" id="H7EKY1"/>
<evidence type="ECO:0008006" key="3">
    <source>
        <dbReference type="Google" id="ProtNLM"/>
    </source>
</evidence>
<comment type="caution">
    <text evidence="1">The sequence shown here is derived from an EMBL/GenBank/DDBJ whole genome shotgun (WGS) entry which is preliminary data.</text>
</comment>
<dbReference type="PANTHER" id="PTHR45661:SF3">
    <property type="entry name" value="IG-LIKE DOMAIN-CONTAINING PROTEIN"/>
    <property type="match status" value="1"/>
</dbReference>
<dbReference type="Pfam" id="PF13306">
    <property type="entry name" value="LRR_5"/>
    <property type="match status" value="2"/>
</dbReference>
<proteinExistence type="predicted"/>
<keyword evidence="2" id="KW-1185">Reference proteome</keyword>
<protein>
    <recommendedName>
        <fullName evidence="3">Leucine-rich repeat domain-containing protein</fullName>
    </recommendedName>
</protein>
<organism evidence="1 2">
    <name type="scientific">Treponema saccharophilum DSM 2985</name>
    <dbReference type="NCBI Taxonomy" id="907348"/>
    <lineage>
        <taxon>Bacteria</taxon>
        <taxon>Pseudomonadati</taxon>
        <taxon>Spirochaetota</taxon>
        <taxon>Spirochaetia</taxon>
        <taxon>Spirochaetales</taxon>
        <taxon>Treponemataceae</taxon>
        <taxon>Treponema</taxon>
    </lineage>
</organism>